<feature type="signal peptide" evidence="2">
    <location>
        <begin position="1"/>
        <end position="22"/>
    </location>
</feature>
<evidence type="ECO:0000313" key="4">
    <source>
        <dbReference type="Proteomes" id="UP000215914"/>
    </source>
</evidence>
<feature type="region of interest" description="Disordered" evidence="1">
    <location>
        <begin position="49"/>
        <end position="92"/>
    </location>
</feature>
<evidence type="ECO:0000256" key="1">
    <source>
        <dbReference type="SAM" id="MobiDB-lite"/>
    </source>
</evidence>
<dbReference type="Gramene" id="mRNA:HanXRQr2_Chr14g0636511">
    <property type="protein sequence ID" value="CDS:HanXRQr2_Chr14g0636511.1"/>
    <property type="gene ID" value="HanXRQr2_Chr14g0636511"/>
</dbReference>
<reference evidence="3" key="1">
    <citation type="journal article" date="2017" name="Nature">
        <title>The sunflower genome provides insights into oil metabolism, flowering and Asterid evolution.</title>
        <authorList>
            <person name="Badouin H."/>
            <person name="Gouzy J."/>
            <person name="Grassa C.J."/>
            <person name="Murat F."/>
            <person name="Staton S.E."/>
            <person name="Cottret L."/>
            <person name="Lelandais-Briere C."/>
            <person name="Owens G.L."/>
            <person name="Carrere S."/>
            <person name="Mayjonade B."/>
            <person name="Legrand L."/>
            <person name="Gill N."/>
            <person name="Kane N.C."/>
            <person name="Bowers J.E."/>
            <person name="Hubner S."/>
            <person name="Bellec A."/>
            <person name="Berard A."/>
            <person name="Berges H."/>
            <person name="Blanchet N."/>
            <person name="Boniface M.C."/>
            <person name="Brunel D."/>
            <person name="Catrice O."/>
            <person name="Chaidir N."/>
            <person name="Claudel C."/>
            <person name="Donnadieu C."/>
            <person name="Faraut T."/>
            <person name="Fievet G."/>
            <person name="Helmstetter N."/>
            <person name="King M."/>
            <person name="Knapp S.J."/>
            <person name="Lai Z."/>
            <person name="Le Paslier M.C."/>
            <person name="Lippi Y."/>
            <person name="Lorenzon L."/>
            <person name="Mandel J.R."/>
            <person name="Marage G."/>
            <person name="Marchand G."/>
            <person name="Marquand E."/>
            <person name="Bret-Mestries E."/>
            <person name="Morien E."/>
            <person name="Nambeesan S."/>
            <person name="Nguyen T."/>
            <person name="Pegot-Espagnet P."/>
            <person name="Pouilly N."/>
            <person name="Raftis F."/>
            <person name="Sallet E."/>
            <person name="Schiex T."/>
            <person name="Thomas J."/>
            <person name="Vandecasteele C."/>
            <person name="Vares D."/>
            <person name="Vear F."/>
            <person name="Vautrin S."/>
            <person name="Crespi M."/>
            <person name="Mangin B."/>
            <person name="Burke J.M."/>
            <person name="Salse J."/>
            <person name="Munos S."/>
            <person name="Vincourt P."/>
            <person name="Rieseberg L.H."/>
            <person name="Langlade N.B."/>
        </authorList>
    </citation>
    <scope>NUCLEOTIDE SEQUENCE</scope>
    <source>
        <tissue evidence="3">Leaves</tissue>
    </source>
</reference>
<reference evidence="3" key="2">
    <citation type="submission" date="2020-06" db="EMBL/GenBank/DDBJ databases">
        <title>Helianthus annuus Genome sequencing and assembly Release 2.</title>
        <authorList>
            <person name="Gouzy J."/>
            <person name="Langlade N."/>
            <person name="Munos S."/>
        </authorList>
    </citation>
    <scope>NUCLEOTIDE SEQUENCE</scope>
    <source>
        <tissue evidence="3">Leaves</tissue>
    </source>
</reference>
<organism evidence="3 4">
    <name type="scientific">Helianthus annuus</name>
    <name type="common">Common sunflower</name>
    <dbReference type="NCBI Taxonomy" id="4232"/>
    <lineage>
        <taxon>Eukaryota</taxon>
        <taxon>Viridiplantae</taxon>
        <taxon>Streptophyta</taxon>
        <taxon>Embryophyta</taxon>
        <taxon>Tracheophyta</taxon>
        <taxon>Spermatophyta</taxon>
        <taxon>Magnoliopsida</taxon>
        <taxon>eudicotyledons</taxon>
        <taxon>Gunneridae</taxon>
        <taxon>Pentapetalae</taxon>
        <taxon>asterids</taxon>
        <taxon>campanulids</taxon>
        <taxon>Asterales</taxon>
        <taxon>Asteraceae</taxon>
        <taxon>Asteroideae</taxon>
        <taxon>Heliantheae alliance</taxon>
        <taxon>Heliantheae</taxon>
        <taxon>Helianthus</taxon>
    </lineage>
</organism>
<feature type="compositionally biased region" description="Polar residues" evidence="1">
    <location>
        <begin position="52"/>
        <end position="63"/>
    </location>
</feature>
<dbReference type="AlphaFoldDB" id="A0A9K3E7L4"/>
<keyword evidence="4" id="KW-1185">Reference proteome</keyword>
<evidence type="ECO:0000313" key="3">
    <source>
        <dbReference type="EMBL" id="KAF5768442.1"/>
    </source>
</evidence>
<comment type="caution">
    <text evidence="3">The sequence shown here is derived from an EMBL/GenBank/DDBJ whole genome shotgun (WGS) entry which is preliminary data.</text>
</comment>
<proteinExistence type="predicted"/>
<name>A0A9K3E7L4_HELAN</name>
<keyword evidence="2" id="KW-0732">Signal</keyword>
<feature type="chain" id="PRO_5039892280" evidence="2">
    <location>
        <begin position="23"/>
        <end position="116"/>
    </location>
</feature>
<accession>A0A9K3E7L4</accession>
<dbReference type="Proteomes" id="UP000215914">
    <property type="component" value="Unassembled WGS sequence"/>
</dbReference>
<feature type="compositionally biased region" description="Basic residues" evidence="1">
    <location>
        <begin position="74"/>
        <end position="85"/>
    </location>
</feature>
<evidence type="ECO:0000256" key="2">
    <source>
        <dbReference type="SAM" id="SignalP"/>
    </source>
</evidence>
<gene>
    <name evidence="3" type="ORF">HanXRQr2_Chr14g0636511</name>
</gene>
<dbReference type="EMBL" id="MNCJ02000329">
    <property type="protein sequence ID" value="KAF5768442.1"/>
    <property type="molecule type" value="Genomic_DNA"/>
</dbReference>
<sequence length="116" mass="12996">MSPPQTFTLCLLSLLGEDQAGGAPVGLAVRRLRWCSDSDKVEGWRRWRAATVTPSTGSDNTPPTILEREMAKRERNRRGRSRRRWSSTIVSGGGRGGDGGELFDKFLRQIFRYGQV</sequence>
<protein>
    <submittedName>
        <fullName evidence="3">Uncharacterized protein</fullName>
    </submittedName>
</protein>